<dbReference type="InterPro" id="IPR057092">
    <property type="entry name" value="SAM_KIDINS220"/>
</dbReference>
<feature type="region of interest" description="Disordered" evidence="2">
    <location>
        <begin position="1315"/>
        <end position="1356"/>
    </location>
</feature>
<feature type="repeat" description="ANK" evidence="1">
    <location>
        <begin position="149"/>
        <end position="181"/>
    </location>
</feature>
<keyword evidence="1" id="KW-0040">ANK repeat</keyword>
<dbReference type="GO" id="GO:0030165">
    <property type="term" value="F:PDZ domain binding"/>
    <property type="evidence" value="ECO:0007669"/>
    <property type="project" value="TreeGrafter"/>
</dbReference>
<feature type="domain" description="Kinase D-interacting substrate of 220 kDa-like SAM" evidence="5">
    <location>
        <begin position="965"/>
        <end position="1018"/>
    </location>
</feature>
<dbReference type="InterPro" id="IPR011646">
    <property type="entry name" value="KAP_P-loop"/>
</dbReference>
<feature type="compositionally biased region" description="Low complexity" evidence="2">
    <location>
        <begin position="1106"/>
        <end position="1125"/>
    </location>
</feature>
<feature type="transmembrane region" description="Helical" evidence="3">
    <location>
        <begin position="616"/>
        <end position="638"/>
    </location>
</feature>
<feature type="repeat" description="ANK" evidence="1">
    <location>
        <begin position="83"/>
        <end position="115"/>
    </location>
</feature>
<reference evidence="6 7" key="1">
    <citation type="submission" date="2020-02" db="EMBL/GenBank/DDBJ databases">
        <authorList>
            <person name="Ferguson B K."/>
        </authorList>
    </citation>
    <scope>NUCLEOTIDE SEQUENCE [LARGE SCALE GENOMIC DNA]</scope>
</reference>
<evidence type="ECO:0000256" key="2">
    <source>
        <dbReference type="SAM" id="MobiDB-lite"/>
    </source>
</evidence>
<feature type="compositionally biased region" description="Acidic residues" evidence="2">
    <location>
        <begin position="1088"/>
        <end position="1097"/>
    </location>
</feature>
<feature type="compositionally biased region" description="Basic and acidic residues" evidence="2">
    <location>
        <begin position="1393"/>
        <end position="1453"/>
    </location>
</feature>
<proteinExistence type="predicted"/>
<dbReference type="PANTHER" id="PTHR24116">
    <property type="entry name" value="KINASE D-INTERACTING SUBSTRATE OF 220 KDA"/>
    <property type="match status" value="1"/>
</dbReference>
<dbReference type="Pfam" id="PF07693">
    <property type="entry name" value="KAP_NTPase"/>
    <property type="match status" value="1"/>
</dbReference>
<feature type="compositionally biased region" description="Low complexity" evidence="2">
    <location>
        <begin position="1469"/>
        <end position="1481"/>
    </location>
</feature>
<feature type="repeat" description="ANK" evidence="1">
    <location>
        <begin position="116"/>
        <end position="148"/>
    </location>
</feature>
<feature type="compositionally biased region" description="Polar residues" evidence="2">
    <location>
        <begin position="1126"/>
        <end position="1135"/>
    </location>
</feature>
<evidence type="ECO:0000313" key="7">
    <source>
        <dbReference type="Proteomes" id="UP000479190"/>
    </source>
</evidence>
<sequence>MHEMQVVLRTAVRPKVSRLLPVTPVKPKLAWSFSVVPPTLHRTDSMVSLCYRNLVTFIGEDNLSGLQHFLENKRTQVDDRDENGVTALIFAATKGKLQFVRHLIDHGADVNAEDVDNWTALLCAAKEGHTEVCMELIEHGAKLEHRDAGGWTALMWAAYKNHGSTVTLLLSRGADVNAHGNYHISSLLWAAGRGYADIVKQLLSYGAKVNVGDKVGTSCTLLRVLVLLLPSSSASVLPLKLVSASSILFHFFTRTFLQYGTTALVWAARNGNEQIVSDLLDAGANADTAGMYSWTPLIVATQNNHAVVVNKLLGISYRPNVNAVDKDGCTALSIACREGYSEIVTLLLNAGAYVNIQDKSGDTNLIHAVKGGYKVIVDALLKKHVEINIPGKDRKTATYVAVEKVNPTILKMLLHSSPDLEIATKDDTPLLRAVKLRNEEMVLDLLKHRAKVSATDNKGDTVLHIAMRARSRRMVEILLQNPKHSQLLYRPNKAGETPYNIDLAHNKNILSLIFGARRLNTNEDNENMLGYDLYSCALADILSEPSLSTPITVGLYAKWGSGKSFLLNKLREEMKNFARHWLDPTFEFSTLLFLVILHISLIFGVILGLFTQSWIAGLASGVGLVVLTYLLLGCAYYANNKYDWDWPYNFTTGMSKKLNSLKLLLQVTFCHPPGPPPTPESEVTTVQPIKFFFTDQTRVGTTAAGENAIVQMVGSLYDAIEAEFGSLPTRLYRALKPKASKTNESWKWRQMCCMPNVAIFEFCFVSFLLGISVLAVYLFELSSEQVRPQITILKDAQLDMDRDERKLDAFLTFHRSRLLVSDMKVFLPFTINLDPYIKKKIKEEQQTMEEEASQQQQQQQNMFNWANPVVPSITMEPNWSMQRGAPANRSVKQSRATVTQQIPTAPLPMHMQAPPMPMPPQTVGWSTAGYGYEWRPQWHPTQNLMSMMDPKPVPTVVLPPEIMDQKLSTLTVDNICDLIDKIQDINPQNLPTYKRVIKENNITGAVLLNCDIIDLKEVTLEEQMICGALQTLNEEACEDVLDVPPAPVDSLPGMRSRASSMSHQETDYVILQSNPLLHWVPVSEEALAEDSSSDDSMDSYAMPQMHRASSQRSLSSHCSVVSSCSTNNHYRTPPTSAGLHHKQQLRPGSLMVSPPTSPKPASRSKSTDNYAEALRRGNRHSTTSLSEELGITIPVPPVTSGLPAKLSRLKDKLLSHGKSGQQQTGSNDATLSTSEDSGGESTPLVSELSSPTCSSDTTSSMRSPGPTDNSSDSISPTTAGCSSGGHMSRNLTSSLEHCVLDMGALGLMVHESTASSANGGRSLARQNAQDWENPETPVGSHQCENHRSQARRSERGVRAIGDQSIHPDAEPELLAASAALEPGHASLRQSHQGADEESSRSPESRLRARKRGIVEEPVRRRDRRGDVRESDSRDRHSTGRALEDTRVRGERPVDQSLAAPDPVGSRMDQAGGQVGAQAHGAVFGGRPGDLQR</sequence>
<feature type="repeat" description="ANK" evidence="1">
    <location>
        <begin position="182"/>
        <end position="214"/>
    </location>
</feature>
<accession>A0A6H5IYI0</accession>
<organism evidence="6 7">
    <name type="scientific">Trichogramma brassicae</name>
    <dbReference type="NCBI Taxonomy" id="86971"/>
    <lineage>
        <taxon>Eukaryota</taxon>
        <taxon>Metazoa</taxon>
        <taxon>Ecdysozoa</taxon>
        <taxon>Arthropoda</taxon>
        <taxon>Hexapoda</taxon>
        <taxon>Insecta</taxon>
        <taxon>Pterygota</taxon>
        <taxon>Neoptera</taxon>
        <taxon>Endopterygota</taxon>
        <taxon>Hymenoptera</taxon>
        <taxon>Apocrita</taxon>
        <taxon>Proctotrupomorpha</taxon>
        <taxon>Chalcidoidea</taxon>
        <taxon>Trichogrammatidae</taxon>
        <taxon>Trichogramma</taxon>
    </lineage>
</organism>
<feature type="transmembrane region" description="Helical" evidence="3">
    <location>
        <begin position="757"/>
        <end position="779"/>
    </location>
</feature>
<gene>
    <name evidence="6" type="ORF">TBRA_LOCUS12648</name>
</gene>
<feature type="region of interest" description="Disordered" evidence="2">
    <location>
        <begin position="1088"/>
        <end position="1185"/>
    </location>
</feature>
<feature type="region of interest" description="Disordered" evidence="2">
    <location>
        <begin position="1214"/>
        <end position="1286"/>
    </location>
</feature>
<dbReference type="SMART" id="SM00248">
    <property type="entry name" value="ANK"/>
    <property type="match status" value="11"/>
</dbReference>
<dbReference type="GO" id="GO:0019887">
    <property type="term" value="F:protein kinase regulator activity"/>
    <property type="evidence" value="ECO:0007669"/>
    <property type="project" value="TreeGrafter"/>
</dbReference>
<feature type="region of interest" description="Disordered" evidence="2">
    <location>
        <begin position="1384"/>
        <end position="1492"/>
    </location>
</feature>
<dbReference type="OrthoDB" id="6084525at2759"/>
<feature type="domain" description="KAP NTPase" evidence="4">
    <location>
        <begin position="531"/>
        <end position="850"/>
    </location>
</feature>
<protein>
    <submittedName>
        <fullName evidence="6">Uncharacterized protein</fullName>
    </submittedName>
</protein>
<feature type="compositionally biased region" description="Low complexity" evidence="2">
    <location>
        <begin position="1249"/>
        <end position="1260"/>
    </location>
</feature>
<evidence type="ECO:0000259" key="5">
    <source>
        <dbReference type="Pfam" id="PF23307"/>
    </source>
</evidence>
<keyword evidence="7" id="KW-1185">Reference proteome</keyword>
<keyword evidence="3" id="KW-0812">Transmembrane</keyword>
<feature type="compositionally biased region" description="Polar residues" evidence="2">
    <location>
        <begin position="1315"/>
        <end position="1330"/>
    </location>
</feature>
<feature type="transmembrane region" description="Helical" evidence="3">
    <location>
        <begin position="588"/>
        <end position="610"/>
    </location>
</feature>
<dbReference type="Pfam" id="PF12796">
    <property type="entry name" value="Ank_2"/>
    <property type="match status" value="3"/>
</dbReference>
<dbReference type="InterPro" id="IPR002110">
    <property type="entry name" value="Ankyrin_rpt"/>
</dbReference>
<dbReference type="InterPro" id="IPR036770">
    <property type="entry name" value="Ankyrin_rpt-contain_sf"/>
</dbReference>
<dbReference type="EMBL" id="CADCXV010001078">
    <property type="protein sequence ID" value="CAB0040958.1"/>
    <property type="molecule type" value="Genomic_DNA"/>
</dbReference>
<feature type="compositionally biased region" description="Basic and acidic residues" evidence="2">
    <location>
        <begin position="1343"/>
        <end position="1356"/>
    </location>
</feature>
<dbReference type="Proteomes" id="UP000479190">
    <property type="component" value="Unassembled WGS sequence"/>
</dbReference>
<name>A0A6H5IYI0_9HYME</name>
<feature type="repeat" description="ANK" evidence="1">
    <location>
        <begin position="327"/>
        <end position="359"/>
    </location>
</feature>
<dbReference type="Pfam" id="PF00023">
    <property type="entry name" value="Ank"/>
    <property type="match status" value="2"/>
</dbReference>
<evidence type="ECO:0000256" key="3">
    <source>
        <dbReference type="SAM" id="Phobius"/>
    </source>
</evidence>
<feature type="repeat" description="ANK" evidence="1">
    <location>
        <begin position="425"/>
        <end position="457"/>
    </location>
</feature>
<keyword evidence="3" id="KW-1133">Transmembrane helix</keyword>
<evidence type="ECO:0000313" key="6">
    <source>
        <dbReference type="EMBL" id="CAB0040958.1"/>
    </source>
</evidence>
<dbReference type="PROSITE" id="PS50297">
    <property type="entry name" value="ANK_REP_REGION"/>
    <property type="match status" value="5"/>
</dbReference>
<feature type="repeat" description="ANK" evidence="1">
    <location>
        <begin position="259"/>
        <end position="291"/>
    </location>
</feature>
<feature type="compositionally biased region" description="Polar residues" evidence="2">
    <location>
        <begin position="1218"/>
        <end position="1248"/>
    </location>
</feature>
<feature type="compositionally biased region" description="Polar residues" evidence="2">
    <location>
        <begin position="1266"/>
        <end position="1281"/>
    </location>
</feature>
<dbReference type="PROSITE" id="PS50088">
    <property type="entry name" value="ANK_REPEAT"/>
    <property type="match status" value="7"/>
</dbReference>
<evidence type="ECO:0000256" key="1">
    <source>
        <dbReference type="PROSITE-ProRule" id="PRU00023"/>
    </source>
</evidence>
<evidence type="ECO:0000259" key="4">
    <source>
        <dbReference type="Pfam" id="PF07693"/>
    </source>
</evidence>
<dbReference type="Gene3D" id="1.25.40.20">
    <property type="entry name" value="Ankyrin repeat-containing domain"/>
    <property type="match status" value="3"/>
</dbReference>
<dbReference type="Pfam" id="PF23307">
    <property type="entry name" value="SAM_KIDINS220"/>
    <property type="match status" value="1"/>
</dbReference>
<dbReference type="InterPro" id="IPR052771">
    <property type="entry name" value="Neurotrophin_sig_adaptor"/>
</dbReference>
<keyword evidence="3" id="KW-0472">Membrane</keyword>
<feature type="compositionally biased region" description="Gly residues" evidence="2">
    <location>
        <begin position="1482"/>
        <end position="1492"/>
    </location>
</feature>
<dbReference type="PANTHER" id="PTHR24116:SF0">
    <property type="entry name" value="KINASE D-INTERACTING SUBSTRATE OF 220 KDA"/>
    <property type="match status" value="1"/>
</dbReference>
<dbReference type="SUPFAM" id="SSF48403">
    <property type="entry name" value="Ankyrin repeat"/>
    <property type="match status" value="2"/>
</dbReference>